<comment type="caution">
    <text evidence="2">The sequence shown here is derived from an EMBL/GenBank/DDBJ whole genome shotgun (WGS) entry which is preliminary data.</text>
</comment>
<evidence type="ECO:0000256" key="1">
    <source>
        <dbReference type="SAM" id="MobiDB-lite"/>
    </source>
</evidence>
<evidence type="ECO:0000313" key="2">
    <source>
        <dbReference type="EMBL" id="PWA45963.1"/>
    </source>
</evidence>
<reference evidence="2 3" key="1">
    <citation type="journal article" date="2018" name="Mol. Plant">
        <title>The genome of Artemisia annua provides insight into the evolution of Asteraceae family and artemisinin biosynthesis.</title>
        <authorList>
            <person name="Shen Q."/>
            <person name="Zhang L."/>
            <person name="Liao Z."/>
            <person name="Wang S."/>
            <person name="Yan T."/>
            <person name="Shi P."/>
            <person name="Liu M."/>
            <person name="Fu X."/>
            <person name="Pan Q."/>
            <person name="Wang Y."/>
            <person name="Lv Z."/>
            <person name="Lu X."/>
            <person name="Zhang F."/>
            <person name="Jiang W."/>
            <person name="Ma Y."/>
            <person name="Chen M."/>
            <person name="Hao X."/>
            <person name="Li L."/>
            <person name="Tang Y."/>
            <person name="Lv G."/>
            <person name="Zhou Y."/>
            <person name="Sun X."/>
            <person name="Brodelius P.E."/>
            <person name="Rose J.K.C."/>
            <person name="Tang K."/>
        </authorList>
    </citation>
    <scope>NUCLEOTIDE SEQUENCE [LARGE SCALE GENOMIC DNA]</scope>
    <source>
        <strain evidence="3">cv. Huhao1</strain>
        <tissue evidence="2">Leaf</tissue>
    </source>
</reference>
<proteinExistence type="predicted"/>
<name>A0A2U1LAD5_ARTAN</name>
<evidence type="ECO:0000313" key="3">
    <source>
        <dbReference type="Proteomes" id="UP000245207"/>
    </source>
</evidence>
<feature type="compositionally biased region" description="Basic and acidic residues" evidence="1">
    <location>
        <begin position="76"/>
        <end position="86"/>
    </location>
</feature>
<dbReference type="EMBL" id="PKPP01010516">
    <property type="protein sequence ID" value="PWA45963.1"/>
    <property type="molecule type" value="Genomic_DNA"/>
</dbReference>
<dbReference type="AlphaFoldDB" id="A0A2U1LAD5"/>
<dbReference type="Proteomes" id="UP000245207">
    <property type="component" value="Unassembled WGS sequence"/>
</dbReference>
<accession>A0A2U1LAD5</accession>
<keyword evidence="3" id="KW-1185">Reference proteome</keyword>
<sequence length="86" mass="9744">MVRYHVEVSVGFAYPDSGAKTSPERRAETKVAMNSDEGYRKCDWCTKNRRISPTSSVVTDPVHRINPRCHRSGTPDGHKSDGRYTF</sequence>
<organism evidence="2 3">
    <name type="scientific">Artemisia annua</name>
    <name type="common">Sweet wormwood</name>
    <dbReference type="NCBI Taxonomy" id="35608"/>
    <lineage>
        <taxon>Eukaryota</taxon>
        <taxon>Viridiplantae</taxon>
        <taxon>Streptophyta</taxon>
        <taxon>Embryophyta</taxon>
        <taxon>Tracheophyta</taxon>
        <taxon>Spermatophyta</taxon>
        <taxon>Magnoliopsida</taxon>
        <taxon>eudicotyledons</taxon>
        <taxon>Gunneridae</taxon>
        <taxon>Pentapetalae</taxon>
        <taxon>asterids</taxon>
        <taxon>campanulids</taxon>
        <taxon>Asterales</taxon>
        <taxon>Asteraceae</taxon>
        <taxon>Asteroideae</taxon>
        <taxon>Anthemideae</taxon>
        <taxon>Artemisiinae</taxon>
        <taxon>Artemisia</taxon>
    </lineage>
</organism>
<protein>
    <submittedName>
        <fullName evidence="2">Uncharacterized protein</fullName>
    </submittedName>
</protein>
<gene>
    <name evidence="2" type="ORF">CTI12_AA513430</name>
</gene>
<feature type="region of interest" description="Disordered" evidence="1">
    <location>
        <begin position="55"/>
        <end position="86"/>
    </location>
</feature>